<feature type="transmembrane region" description="Helical" evidence="10">
    <location>
        <begin position="385"/>
        <end position="403"/>
    </location>
</feature>
<keyword evidence="8 10" id="KW-0811">Translocation</keyword>
<dbReference type="InterPro" id="IPR048631">
    <property type="entry name" value="SecD_1st"/>
</dbReference>
<dbReference type="NCBIfam" id="TIGR00916">
    <property type="entry name" value="2A0604s01"/>
    <property type="match status" value="1"/>
</dbReference>
<dbReference type="PANTHER" id="PTHR30081">
    <property type="entry name" value="PROTEIN-EXPORT MEMBRANE PROTEIN SEC"/>
    <property type="match status" value="1"/>
</dbReference>
<evidence type="ECO:0000256" key="8">
    <source>
        <dbReference type="ARBA" id="ARBA00023010"/>
    </source>
</evidence>
<keyword evidence="6 10" id="KW-0653">Protein transport</keyword>
<dbReference type="InterPro" id="IPR054384">
    <property type="entry name" value="SecDF_P1_head"/>
</dbReference>
<dbReference type="InterPro" id="IPR055344">
    <property type="entry name" value="SecD_SecF_C_bact"/>
</dbReference>
<evidence type="ECO:0000313" key="15">
    <source>
        <dbReference type="Proteomes" id="UP000240535"/>
    </source>
</evidence>
<feature type="domain" description="Protein translocase subunit SecDF P1" evidence="12">
    <location>
        <begin position="140"/>
        <end position="201"/>
    </location>
</feature>
<keyword evidence="2 10" id="KW-0813">Transport</keyword>
<dbReference type="GO" id="GO:0005886">
    <property type="term" value="C:plasma membrane"/>
    <property type="evidence" value="ECO:0007669"/>
    <property type="project" value="UniProtKB-SubCell"/>
</dbReference>
<evidence type="ECO:0000256" key="4">
    <source>
        <dbReference type="ARBA" id="ARBA00022519"/>
    </source>
</evidence>
<comment type="function">
    <text evidence="10">Part of the Sec protein translocase complex. Interacts with the SecYEG preprotein conducting channel. SecDF uses the proton motive force (PMF) to complete protein translocation after the ATP-dependent function of SecA.</text>
</comment>
<comment type="caution">
    <text evidence="14">The sequence shown here is derived from an EMBL/GenBank/DDBJ whole genome shotgun (WGS) entry which is preliminary data.</text>
</comment>
<dbReference type="PRINTS" id="PR00702">
    <property type="entry name" value="ACRIFLAVINRP"/>
</dbReference>
<sequence length="533" mass="57746">MKKSKITYRLVVFILTFVFALAFSMPSFLQTEGGKKISLGLDLQGGLHLLLGVETDKAIESKIKSIASSISYSANKDDLLLEKFEIKPEFFKFTILDPDEMNKFDSILKKIEGLKIDKVELTYQVSLTDAEKVATIEHAIEQAVKTIRNRLDQFGLSEPSVTRQGEGDILVEIPGVKTGDDEKRALDLISKSAHLQLMALDDKRQDQANTLSNEVAAAYGDIILKDAKNENIKYVVKQIPVLDGEMLVDAKVAFDQNTNQPIINFTLNSQGAAIFGDFTGENVGKRLAIVLDNKVYSAPRINERIGGGSGQISGGFTLEEAADVAIALRSGALLAPVKLLEKRSIGPSLGKESIEKSTIALVGAFVLIFLFMVFYYGIAGIIADVALVVNILFLVSIMSLFGATLTLPGMAGIVLTVGMAVDANVIINERIREILRTGGSIRSAIEKGYANAMSAIIDANLTTLITSAALYAYGTGPIKGFAVTMSIGIVASMITAILGTHGIFDLFIDKMEKSKNTKLWFGYKVRKAKNANI</sequence>
<feature type="domain" description="SecDF P1 head subdomain" evidence="13">
    <location>
        <begin position="224"/>
        <end position="335"/>
    </location>
</feature>
<dbReference type="GO" id="GO:0006605">
    <property type="term" value="P:protein targeting"/>
    <property type="evidence" value="ECO:0007669"/>
    <property type="project" value="UniProtKB-UniRule"/>
</dbReference>
<dbReference type="NCBIfam" id="TIGR01129">
    <property type="entry name" value="secD"/>
    <property type="match status" value="1"/>
</dbReference>
<dbReference type="Gene3D" id="1.20.1640.10">
    <property type="entry name" value="Multidrug efflux transporter AcrB transmembrane domain"/>
    <property type="match status" value="1"/>
</dbReference>
<keyword evidence="3 10" id="KW-1003">Cell membrane</keyword>
<evidence type="ECO:0000256" key="5">
    <source>
        <dbReference type="ARBA" id="ARBA00022692"/>
    </source>
</evidence>
<proteinExistence type="inferred from homology"/>
<dbReference type="HAMAP" id="MF_01463_B">
    <property type="entry name" value="SecD_B"/>
    <property type="match status" value="1"/>
</dbReference>
<dbReference type="Pfam" id="PF02355">
    <property type="entry name" value="SecD_SecF_C"/>
    <property type="match status" value="1"/>
</dbReference>
<dbReference type="Pfam" id="PF21760">
    <property type="entry name" value="SecD_1st"/>
    <property type="match status" value="1"/>
</dbReference>
<feature type="transmembrane region" description="Helical" evidence="10">
    <location>
        <begin position="448"/>
        <end position="473"/>
    </location>
</feature>
<evidence type="ECO:0000256" key="2">
    <source>
        <dbReference type="ARBA" id="ARBA00022448"/>
    </source>
</evidence>
<dbReference type="Proteomes" id="UP000240535">
    <property type="component" value="Unassembled WGS sequence"/>
</dbReference>
<evidence type="ECO:0000259" key="12">
    <source>
        <dbReference type="Pfam" id="PF21760"/>
    </source>
</evidence>
<dbReference type="Pfam" id="PF22599">
    <property type="entry name" value="SecDF_P1_head"/>
    <property type="match status" value="1"/>
</dbReference>
<feature type="transmembrane region" description="Helical" evidence="10">
    <location>
        <begin position="359"/>
        <end position="378"/>
    </location>
</feature>
<evidence type="ECO:0000256" key="7">
    <source>
        <dbReference type="ARBA" id="ARBA00022989"/>
    </source>
</evidence>
<evidence type="ECO:0000259" key="13">
    <source>
        <dbReference type="Pfam" id="PF22599"/>
    </source>
</evidence>
<evidence type="ECO:0000256" key="10">
    <source>
        <dbReference type="HAMAP-Rule" id="MF_01463"/>
    </source>
</evidence>
<comment type="caution">
    <text evidence="10">Lacks conserved residue(s) required for the propagation of feature annotation.</text>
</comment>
<accession>A0A2P8R1Y3</accession>
<evidence type="ECO:0000259" key="11">
    <source>
        <dbReference type="Pfam" id="PF02355"/>
    </source>
</evidence>
<dbReference type="InterPro" id="IPR022813">
    <property type="entry name" value="SecD/SecF_arch_bac"/>
</dbReference>
<dbReference type="GO" id="GO:0015450">
    <property type="term" value="F:protein-transporting ATPase activity"/>
    <property type="evidence" value="ECO:0007669"/>
    <property type="project" value="InterPro"/>
</dbReference>
<name>A0A2P8R1Y3_9BACT</name>
<evidence type="ECO:0000256" key="1">
    <source>
        <dbReference type="ARBA" id="ARBA00004651"/>
    </source>
</evidence>
<dbReference type="GO" id="GO:0065002">
    <property type="term" value="P:intracellular protein transmembrane transport"/>
    <property type="evidence" value="ECO:0007669"/>
    <property type="project" value="UniProtKB-UniRule"/>
</dbReference>
<evidence type="ECO:0000256" key="9">
    <source>
        <dbReference type="ARBA" id="ARBA00023136"/>
    </source>
</evidence>
<dbReference type="FunFam" id="1.20.1640.10:FF:000004">
    <property type="entry name" value="Protein translocase subunit SecD"/>
    <property type="match status" value="1"/>
</dbReference>
<feature type="domain" description="Protein export membrane protein SecD/SecF C-terminal" evidence="11">
    <location>
        <begin position="339"/>
        <end position="503"/>
    </location>
</feature>
<keyword evidence="7 10" id="KW-1133">Transmembrane helix</keyword>
<dbReference type="Gene3D" id="3.30.1360.200">
    <property type="match status" value="1"/>
</dbReference>
<reference evidence="15" key="1">
    <citation type="submission" date="2017-10" db="EMBL/GenBank/DDBJ databases">
        <title>Campylobacter species from seals.</title>
        <authorList>
            <person name="Gilbert M.J."/>
            <person name="Zomer A.L."/>
            <person name="Timmerman A.J."/>
            <person name="Duim B."/>
            <person name="Wagenaar J.A."/>
        </authorList>
    </citation>
    <scope>NUCLEOTIDE SEQUENCE [LARGE SCALE GENOMIC DNA]</scope>
    <source>
        <strain evidence="15">17S00004-5</strain>
    </source>
</reference>
<evidence type="ECO:0000256" key="3">
    <source>
        <dbReference type="ARBA" id="ARBA00022475"/>
    </source>
</evidence>
<gene>
    <name evidence="10 14" type="primary">secD</name>
    <name evidence="14" type="ORF">CQ405_01910</name>
</gene>
<comment type="subcellular location">
    <subcellularLocation>
        <location evidence="1 10">Cell membrane</location>
        <topology evidence="1 10">Multi-pass membrane protein</topology>
    </subcellularLocation>
</comment>
<keyword evidence="5 10" id="KW-0812">Transmembrane</keyword>
<dbReference type="Gene3D" id="3.30.70.3400">
    <property type="match status" value="1"/>
</dbReference>
<comment type="subunit">
    <text evidence="10">Forms a complex with SecF. Part of the essential Sec protein translocation apparatus which comprises SecA, SecYEG and auxiliary proteins SecDF. Other proteins may also be involved.</text>
</comment>
<feature type="transmembrane region" description="Helical" evidence="10">
    <location>
        <begin position="485"/>
        <end position="508"/>
    </location>
</feature>
<dbReference type="RefSeq" id="WP_106870034.1">
    <property type="nucleotide sequence ID" value="NZ_CP053841.1"/>
</dbReference>
<keyword evidence="9 10" id="KW-0472">Membrane</keyword>
<evidence type="ECO:0000256" key="6">
    <source>
        <dbReference type="ARBA" id="ARBA00022927"/>
    </source>
</evidence>
<dbReference type="InterPro" id="IPR001036">
    <property type="entry name" value="Acrflvin-R"/>
</dbReference>
<dbReference type="FunFam" id="3.30.1360.200:FF:000002">
    <property type="entry name" value="Preprotein translocase subunit SecD"/>
    <property type="match status" value="1"/>
</dbReference>
<dbReference type="InterPro" id="IPR005791">
    <property type="entry name" value="SecD"/>
</dbReference>
<dbReference type="SUPFAM" id="SSF82866">
    <property type="entry name" value="Multidrug efflux transporter AcrB transmembrane domain"/>
    <property type="match status" value="1"/>
</dbReference>
<keyword evidence="15" id="KW-1185">Reference proteome</keyword>
<keyword evidence="4" id="KW-0997">Cell inner membrane</keyword>
<dbReference type="AlphaFoldDB" id="A0A2P8R1Y3"/>
<dbReference type="GO" id="GO:0043952">
    <property type="term" value="P:protein transport by the Sec complex"/>
    <property type="evidence" value="ECO:0007669"/>
    <property type="project" value="UniProtKB-UniRule"/>
</dbReference>
<dbReference type="InterPro" id="IPR048634">
    <property type="entry name" value="SecD_SecF_C"/>
</dbReference>
<comment type="similarity">
    <text evidence="10">Belongs to the SecD/SecF family. SecD subfamily.</text>
</comment>
<protein>
    <recommendedName>
        <fullName evidence="10">Protein translocase subunit SecD</fullName>
    </recommendedName>
</protein>
<dbReference type="PANTHER" id="PTHR30081:SF1">
    <property type="entry name" value="PROTEIN TRANSLOCASE SUBUNIT SECD"/>
    <property type="match status" value="1"/>
</dbReference>
<dbReference type="EMBL" id="PDHH01000002">
    <property type="protein sequence ID" value="PSM52506.1"/>
    <property type="molecule type" value="Genomic_DNA"/>
</dbReference>
<organism evidence="14 15">
    <name type="scientific">Campylobacter blaseri</name>
    <dbReference type="NCBI Taxonomy" id="2042961"/>
    <lineage>
        <taxon>Bacteria</taxon>
        <taxon>Pseudomonadati</taxon>
        <taxon>Campylobacterota</taxon>
        <taxon>Epsilonproteobacteria</taxon>
        <taxon>Campylobacterales</taxon>
        <taxon>Campylobacteraceae</taxon>
        <taxon>Campylobacter</taxon>
    </lineage>
</organism>
<dbReference type="OrthoDB" id="9805019at2"/>
<evidence type="ECO:0000313" key="14">
    <source>
        <dbReference type="EMBL" id="PSM52506.1"/>
    </source>
</evidence>
<feature type="transmembrane region" description="Helical" evidence="10">
    <location>
        <begin position="409"/>
        <end position="427"/>
    </location>
</feature>